<dbReference type="GO" id="GO:0004712">
    <property type="term" value="F:protein serine/threonine/tyrosine kinase activity"/>
    <property type="evidence" value="ECO:0007669"/>
    <property type="project" value="UniProtKB-ARBA"/>
</dbReference>
<feature type="non-terminal residue" evidence="9">
    <location>
        <position position="104"/>
    </location>
</feature>
<accession>A0A9N9JC44</accession>
<comment type="similarity">
    <text evidence="6">Belongs to the protein kinase superfamily. STE Ser/Thr protein kinase family. MAP kinase kinase subfamily.</text>
</comment>
<evidence type="ECO:0000313" key="10">
    <source>
        <dbReference type="Proteomes" id="UP000789508"/>
    </source>
</evidence>
<evidence type="ECO:0000256" key="7">
    <source>
        <dbReference type="PROSITE-ProRule" id="PRU10141"/>
    </source>
</evidence>
<dbReference type="OrthoDB" id="10252354at2759"/>
<dbReference type="GO" id="GO:0004674">
    <property type="term" value="F:protein serine/threonine kinase activity"/>
    <property type="evidence" value="ECO:0007669"/>
    <property type="project" value="UniProtKB-KW"/>
</dbReference>
<reference evidence="9" key="1">
    <citation type="submission" date="2021-06" db="EMBL/GenBank/DDBJ databases">
        <authorList>
            <person name="Kallberg Y."/>
            <person name="Tangrot J."/>
            <person name="Rosling A."/>
        </authorList>
    </citation>
    <scope>NUCLEOTIDE SEQUENCE</scope>
    <source>
        <strain evidence="9">FL130A</strain>
    </source>
</reference>
<keyword evidence="3 7" id="KW-0547">Nucleotide-binding</keyword>
<evidence type="ECO:0000256" key="2">
    <source>
        <dbReference type="ARBA" id="ARBA00022679"/>
    </source>
</evidence>
<evidence type="ECO:0000256" key="6">
    <source>
        <dbReference type="ARBA" id="ARBA00038035"/>
    </source>
</evidence>
<dbReference type="InterPro" id="IPR017441">
    <property type="entry name" value="Protein_kinase_ATP_BS"/>
</dbReference>
<evidence type="ECO:0000256" key="3">
    <source>
        <dbReference type="ARBA" id="ARBA00022741"/>
    </source>
</evidence>
<protein>
    <submittedName>
        <fullName evidence="9">13017_t:CDS:1</fullName>
    </submittedName>
</protein>
<dbReference type="Gene3D" id="3.30.200.20">
    <property type="entry name" value="Phosphorylase Kinase, domain 1"/>
    <property type="match status" value="1"/>
</dbReference>
<dbReference type="PANTHER" id="PTHR47448:SF1">
    <property type="entry name" value="SERINE_THREONINE-PROTEIN KINASE STE7 HOMOLOG"/>
    <property type="match status" value="1"/>
</dbReference>
<dbReference type="Proteomes" id="UP000789508">
    <property type="component" value="Unassembled WGS sequence"/>
</dbReference>
<comment type="caution">
    <text evidence="9">The sequence shown here is derived from an EMBL/GenBank/DDBJ whole genome shotgun (WGS) entry which is preliminary data.</text>
</comment>
<evidence type="ECO:0000256" key="8">
    <source>
        <dbReference type="SAM" id="MobiDB-lite"/>
    </source>
</evidence>
<sequence length="104" mass="11433">LSKKRNVNHLNLKSSSIVQIQPKLNGKSTGSDKEGSKASDYDGLTERLADLDLTERFSDLEIGLEFNLELRAEDLKFLNELGAGNGGTVSKVMHVTTKKIMAKK</sequence>
<dbReference type="GO" id="GO:0005524">
    <property type="term" value="F:ATP binding"/>
    <property type="evidence" value="ECO:0007669"/>
    <property type="project" value="UniProtKB-UniRule"/>
</dbReference>
<feature type="region of interest" description="Disordered" evidence="8">
    <location>
        <begin position="21"/>
        <end position="40"/>
    </location>
</feature>
<dbReference type="InterPro" id="IPR050915">
    <property type="entry name" value="MAP_kinase_kinase"/>
</dbReference>
<evidence type="ECO:0000313" key="9">
    <source>
        <dbReference type="EMBL" id="CAG8771753.1"/>
    </source>
</evidence>
<gene>
    <name evidence="9" type="ORF">ALEPTO_LOCUS14179</name>
</gene>
<evidence type="ECO:0000256" key="4">
    <source>
        <dbReference type="ARBA" id="ARBA00022777"/>
    </source>
</evidence>
<dbReference type="PROSITE" id="PS00107">
    <property type="entry name" value="PROTEIN_KINASE_ATP"/>
    <property type="match status" value="1"/>
</dbReference>
<feature type="non-terminal residue" evidence="9">
    <location>
        <position position="1"/>
    </location>
</feature>
<dbReference type="PANTHER" id="PTHR47448">
    <property type="entry name" value="DUAL SPECIFICITY MITOGEN-ACTIVATED PROTEIN KINASE KINASE DSOR1-LIKE PROTEIN"/>
    <property type="match status" value="1"/>
</dbReference>
<organism evidence="9 10">
    <name type="scientific">Ambispora leptoticha</name>
    <dbReference type="NCBI Taxonomy" id="144679"/>
    <lineage>
        <taxon>Eukaryota</taxon>
        <taxon>Fungi</taxon>
        <taxon>Fungi incertae sedis</taxon>
        <taxon>Mucoromycota</taxon>
        <taxon>Glomeromycotina</taxon>
        <taxon>Glomeromycetes</taxon>
        <taxon>Archaeosporales</taxon>
        <taxon>Ambisporaceae</taxon>
        <taxon>Ambispora</taxon>
    </lineage>
</organism>
<keyword evidence="10" id="KW-1185">Reference proteome</keyword>
<keyword evidence="1" id="KW-0723">Serine/threonine-protein kinase</keyword>
<evidence type="ECO:0000256" key="1">
    <source>
        <dbReference type="ARBA" id="ARBA00022527"/>
    </source>
</evidence>
<keyword evidence="2" id="KW-0808">Transferase</keyword>
<feature type="binding site" evidence="7">
    <location>
        <position position="104"/>
    </location>
    <ligand>
        <name>ATP</name>
        <dbReference type="ChEBI" id="CHEBI:30616"/>
    </ligand>
</feature>
<keyword evidence="5 7" id="KW-0067">ATP-binding</keyword>
<feature type="compositionally biased region" description="Basic and acidic residues" evidence="8">
    <location>
        <begin position="30"/>
        <end position="40"/>
    </location>
</feature>
<dbReference type="AlphaFoldDB" id="A0A9N9JC44"/>
<evidence type="ECO:0000256" key="5">
    <source>
        <dbReference type="ARBA" id="ARBA00022840"/>
    </source>
</evidence>
<dbReference type="EMBL" id="CAJVPS010052899">
    <property type="protein sequence ID" value="CAG8771753.1"/>
    <property type="molecule type" value="Genomic_DNA"/>
</dbReference>
<proteinExistence type="inferred from homology"/>
<keyword evidence="4" id="KW-0418">Kinase</keyword>
<name>A0A9N9JC44_9GLOM</name>